<dbReference type="GO" id="GO:0001163">
    <property type="term" value="F:RNA polymerase I transcription regulatory region sequence-specific DNA binding"/>
    <property type="evidence" value="ECO:0007669"/>
    <property type="project" value="TreeGrafter"/>
</dbReference>
<feature type="domain" description="RRN6 beta-propeller" evidence="2">
    <location>
        <begin position="204"/>
        <end position="526"/>
    </location>
</feature>
<evidence type="ECO:0000313" key="4">
    <source>
        <dbReference type="EMBL" id="SCU87599.1"/>
    </source>
</evidence>
<proteinExistence type="predicted"/>
<dbReference type="GO" id="GO:0042790">
    <property type="term" value="P:nucleolar large rRNA transcription by RNA polymerase I"/>
    <property type="evidence" value="ECO:0007669"/>
    <property type="project" value="TreeGrafter"/>
</dbReference>
<organism evidence="4 5">
    <name type="scientific">Lachancea mirantina</name>
    <dbReference type="NCBI Taxonomy" id="1230905"/>
    <lineage>
        <taxon>Eukaryota</taxon>
        <taxon>Fungi</taxon>
        <taxon>Dikarya</taxon>
        <taxon>Ascomycota</taxon>
        <taxon>Saccharomycotina</taxon>
        <taxon>Saccharomycetes</taxon>
        <taxon>Saccharomycetales</taxon>
        <taxon>Saccharomycetaceae</taxon>
        <taxon>Lachancea</taxon>
    </lineage>
</organism>
<dbReference type="Pfam" id="PF10214">
    <property type="entry name" value="Rrn6_beta-prop"/>
    <property type="match status" value="1"/>
</dbReference>
<keyword evidence="5" id="KW-1185">Reference proteome</keyword>
<feature type="domain" description="RRN6 helical bundle" evidence="3">
    <location>
        <begin position="591"/>
        <end position="757"/>
    </location>
</feature>
<evidence type="ECO:0000259" key="3">
    <source>
        <dbReference type="Pfam" id="PF20640"/>
    </source>
</evidence>
<sequence>MSSSLFLPGTKGAGIQLAAGVRSSNLYTGTDSAKSGPRYRWTVDNDFTAAQKLGLEIVEASQGLLVDLEAHKYKKSFEIANEYEELVYDSTSDDSHDDVQAQLEIDDVSENLKGVLRQRTKSLSPLQEVEMTSDKAYDLKTEAPIPPLNFIPGNVISRLTSEDPEINSQHRDWRAVRRDHGQNQIQGPARAVVSGKATRLELCDPLISGLLAVANVQTSTDLRLNRDPQELTIFACGETNSVLSMVSLANLDFAQHMEETRARTDIYLGSRIKRIKFSKLSSGLLRSSDLLGVITESGAHIIKILGISSHHGVAYKKFETLNPSSLASFAIADIAFNPWDANEFAVVDVKGNWCIGSIVRRSARPMGLRLSTSKRGTIFDLEELSAWKLIEWSATYNRLLIFDRSKAIEIFLDEDAQLELIQAKTWSTIRDFRRINDELAVLLTSKEIIVMRLTTLMTERIISWHHRISSEDVTLKVSAKIVTRVFDSSDVLYVFIHSRIKKNILVHAFLLTDQLVQSCGDSFVLTPSAPVRGIDSIDFCESRDVYQNRDLEDAMAFSLFILWRDSESRGLHKLMLTTQKAEHQSYTNCVDEPLTLPLIDDCLTFAPPPDRAIQCMISNVPQGSNPKGAVQDFNVFQEYGFSVSAAMNDLIASWDNLKEPRSDILEFSAYSLLEAAGSPGEFQSVEEFDSFLTQFTDHYRKHGIWFNDVKSITRLLLQKPLSDWDSLNSELLQCWHCDDGLDHERLAICREITKKVALTSMGFTQKESAKLVTQQAYDRLSEEHQDMVALWGQNDGDPEIVLEAPVQSVPLSQTSHIPPLVKTSQQMSNRNQKRPIPSKFGASRFGTFSQHGVESLPDSITPAFSLPPASQERAMESSQSTASQRNRRKKKKVRGFG</sequence>
<reference evidence="4 5" key="1">
    <citation type="submission" date="2016-03" db="EMBL/GenBank/DDBJ databases">
        <authorList>
            <person name="Devillers H."/>
        </authorList>
    </citation>
    <scope>NUCLEOTIDE SEQUENCE [LARGE SCALE GENOMIC DNA]</scope>
    <source>
        <strain evidence="4">CBS 11717</strain>
    </source>
</reference>
<dbReference type="Proteomes" id="UP000191024">
    <property type="component" value="Chromosome D"/>
</dbReference>
<accession>A0A1G4JBY7</accession>
<dbReference type="AlphaFoldDB" id="A0A1G4JBY7"/>
<name>A0A1G4JBY7_9SACH</name>
<dbReference type="OrthoDB" id="4090074at2759"/>
<dbReference type="InterPro" id="IPR019350">
    <property type="entry name" value="RNA_pol_I-sp_TIF_RRN6-like"/>
</dbReference>
<dbReference type="EMBL" id="LT598463">
    <property type="protein sequence ID" value="SCU87599.1"/>
    <property type="molecule type" value="Genomic_DNA"/>
</dbReference>
<dbReference type="PANTHER" id="PTHR28221">
    <property type="entry name" value="RNA POLYMERASE I-SPECIFIC TRANSCRIPTION INITIATION FACTOR RRN6"/>
    <property type="match status" value="1"/>
</dbReference>
<dbReference type="InterPro" id="IPR048535">
    <property type="entry name" value="RRN6_beta-prop"/>
</dbReference>
<dbReference type="InterPro" id="IPR048537">
    <property type="entry name" value="RRN6_HB"/>
</dbReference>
<evidence type="ECO:0000256" key="1">
    <source>
        <dbReference type="SAM" id="MobiDB-lite"/>
    </source>
</evidence>
<protein>
    <submittedName>
        <fullName evidence="4">LAMI_0D06722g1_1</fullName>
    </submittedName>
</protein>
<evidence type="ECO:0000259" key="2">
    <source>
        <dbReference type="Pfam" id="PF10214"/>
    </source>
</evidence>
<evidence type="ECO:0000313" key="5">
    <source>
        <dbReference type="Proteomes" id="UP000191024"/>
    </source>
</evidence>
<feature type="compositionally biased region" description="Basic residues" evidence="1">
    <location>
        <begin position="885"/>
        <end position="897"/>
    </location>
</feature>
<feature type="region of interest" description="Disordered" evidence="1">
    <location>
        <begin position="822"/>
        <end position="897"/>
    </location>
</feature>
<dbReference type="Pfam" id="PF20640">
    <property type="entry name" value="Rrn6_HB"/>
    <property type="match status" value="1"/>
</dbReference>
<gene>
    <name evidence="4" type="ORF">LAMI_0D06722G</name>
</gene>
<dbReference type="GO" id="GO:0070860">
    <property type="term" value="C:RNA polymerase I core factor complex"/>
    <property type="evidence" value="ECO:0007669"/>
    <property type="project" value="TreeGrafter"/>
</dbReference>
<dbReference type="GO" id="GO:0001179">
    <property type="term" value="F:RNA polymerase I general transcription initiation factor binding"/>
    <property type="evidence" value="ECO:0007669"/>
    <property type="project" value="TreeGrafter"/>
</dbReference>
<dbReference type="PANTHER" id="PTHR28221:SF2">
    <property type="entry name" value="RNA POLYMERASE I-SPECIFIC TRANSCRIPTION INITIATION FACTOR RRN6"/>
    <property type="match status" value="1"/>
</dbReference>
<dbReference type="STRING" id="1230905.A0A1G4JBY7"/>